<dbReference type="Proteomes" id="UP000230423">
    <property type="component" value="Unassembled WGS sequence"/>
</dbReference>
<sequence>MVKPGVDALRQKLEGKNQQMEQRDQRIERLEKELASAKGEVSERNEQIQQSDHRTSQLMGRIDGLETSLRDKEAELDKAKVESARGEVDKLLKMVRQLEKENTQLSSQCKQLQSAIDRGGTDGSSGTLTKGELTSVMPGSHLPGGISAQAKKRQEALMAAIAEKDAHLALLEKSRAPREEIDTIRRHKDALMRKLKQENERRAMVVRPESAASVVQPGAATVAVGGPTPFISQPSPRQGDVMTMSGELDDAEGIWA</sequence>
<keyword evidence="3" id="KW-1185">Reference proteome</keyword>
<dbReference type="Gene3D" id="1.20.5.340">
    <property type="match status" value="1"/>
</dbReference>
<name>A0A2G9UZX6_TELCI</name>
<feature type="compositionally biased region" description="Basic and acidic residues" evidence="1">
    <location>
        <begin position="9"/>
        <end position="55"/>
    </location>
</feature>
<evidence type="ECO:0000313" key="2">
    <source>
        <dbReference type="EMBL" id="PIO75787.1"/>
    </source>
</evidence>
<protein>
    <submittedName>
        <fullName evidence="2">Uncharacterized protein</fullName>
    </submittedName>
</protein>
<dbReference type="AlphaFoldDB" id="A0A2G9UZX6"/>
<evidence type="ECO:0000313" key="3">
    <source>
        <dbReference type="Proteomes" id="UP000230423"/>
    </source>
</evidence>
<organism evidence="2 3">
    <name type="scientific">Teladorsagia circumcincta</name>
    <name type="common">Brown stomach worm</name>
    <name type="synonym">Ostertagia circumcincta</name>
    <dbReference type="NCBI Taxonomy" id="45464"/>
    <lineage>
        <taxon>Eukaryota</taxon>
        <taxon>Metazoa</taxon>
        <taxon>Ecdysozoa</taxon>
        <taxon>Nematoda</taxon>
        <taxon>Chromadorea</taxon>
        <taxon>Rhabditida</taxon>
        <taxon>Rhabditina</taxon>
        <taxon>Rhabditomorpha</taxon>
        <taxon>Strongyloidea</taxon>
        <taxon>Trichostrongylidae</taxon>
        <taxon>Teladorsagia</taxon>
    </lineage>
</organism>
<feature type="region of interest" description="Disordered" evidence="1">
    <location>
        <begin position="112"/>
        <end position="149"/>
    </location>
</feature>
<gene>
    <name evidence="2" type="ORF">TELCIR_02145</name>
</gene>
<feature type="region of interest" description="Disordered" evidence="1">
    <location>
        <begin position="1"/>
        <end position="69"/>
    </location>
</feature>
<proteinExistence type="predicted"/>
<dbReference type="Pfam" id="PF10174">
    <property type="entry name" value="Cast"/>
    <property type="match status" value="1"/>
</dbReference>
<dbReference type="InterPro" id="IPR019323">
    <property type="entry name" value="ELKS/CAST"/>
</dbReference>
<evidence type="ECO:0000256" key="1">
    <source>
        <dbReference type="SAM" id="MobiDB-lite"/>
    </source>
</evidence>
<dbReference type="OrthoDB" id="2019763at2759"/>
<accession>A0A2G9UZX6</accession>
<dbReference type="EMBL" id="KZ345105">
    <property type="protein sequence ID" value="PIO75787.1"/>
    <property type="molecule type" value="Genomic_DNA"/>
</dbReference>
<reference evidence="2 3" key="1">
    <citation type="submission" date="2015-09" db="EMBL/GenBank/DDBJ databases">
        <title>Draft genome of the parasitic nematode Teladorsagia circumcincta isolate WARC Sus (inbred).</title>
        <authorList>
            <person name="Mitreva M."/>
        </authorList>
    </citation>
    <scope>NUCLEOTIDE SEQUENCE [LARGE SCALE GENOMIC DNA]</scope>
    <source>
        <strain evidence="2 3">S</strain>
    </source>
</reference>